<evidence type="ECO:0000313" key="2">
    <source>
        <dbReference type="EMBL" id="EEH51447.1"/>
    </source>
</evidence>
<feature type="compositionally biased region" description="Polar residues" evidence="1">
    <location>
        <begin position="233"/>
        <end position="243"/>
    </location>
</feature>
<feature type="region of interest" description="Disordered" evidence="1">
    <location>
        <begin position="1"/>
        <end position="309"/>
    </location>
</feature>
<dbReference type="AlphaFoldDB" id="C1N926"/>
<dbReference type="Proteomes" id="UP000001876">
    <property type="component" value="Unassembled WGS sequence"/>
</dbReference>
<evidence type="ECO:0000256" key="1">
    <source>
        <dbReference type="SAM" id="MobiDB-lite"/>
    </source>
</evidence>
<feature type="compositionally biased region" description="Basic and acidic residues" evidence="1">
    <location>
        <begin position="109"/>
        <end position="124"/>
    </location>
</feature>
<reference evidence="2 3" key="1">
    <citation type="journal article" date="2009" name="Science">
        <title>Green evolution and dynamic adaptations revealed by genomes of the marine picoeukaryotes Micromonas.</title>
        <authorList>
            <person name="Worden A.Z."/>
            <person name="Lee J.H."/>
            <person name="Mock T."/>
            <person name="Rouze P."/>
            <person name="Simmons M.P."/>
            <person name="Aerts A.L."/>
            <person name="Allen A.E."/>
            <person name="Cuvelier M.L."/>
            <person name="Derelle E."/>
            <person name="Everett M.V."/>
            <person name="Foulon E."/>
            <person name="Grimwood J."/>
            <person name="Gundlach H."/>
            <person name="Henrissat B."/>
            <person name="Napoli C."/>
            <person name="McDonald S.M."/>
            <person name="Parker M.S."/>
            <person name="Rombauts S."/>
            <person name="Salamov A."/>
            <person name="Von Dassow P."/>
            <person name="Badger J.H."/>
            <person name="Coutinho P.M."/>
            <person name="Demir E."/>
            <person name="Dubchak I."/>
            <person name="Gentemann C."/>
            <person name="Eikrem W."/>
            <person name="Gready J.E."/>
            <person name="John U."/>
            <person name="Lanier W."/>
            <person name="Lindquist E.A."/>
            <person name="Lucas S."/>
            <person name="Mayer K.F."/>
            <person name="Moreau H."/>
            <person name="Not F."/>
            <person name="Otillar R."/>
            <person name="Panaud O."/>
            <person name="Pangilinan J."/>
            <person name="Paulsen I."/>
            <person name="Piegu B."/>
            <person name="Poliakov A."/>
            <person name="Robbens S."/>
            <person name="Schmutz J."/>
            <person name="Toulza E."/>
            <person name="Wyss T."/>
            <person name="Zelensky A."/>
            <person name="Zhou K."/>
            <person name="Armbrust E.V."/>
            <person name="Bhattacharya D."/>
            <person name="Goodenough U.W."/>
            <person name="Van de Peer Y."/>
            <person name="Grigoriev I.V."/>
        </authorList>
    </citation>
    <scope>NUCLEOTIDE SEQUENCE [LARGE SCALE GENOMIC DNA]</scope>
    <source>
        <strain evidence="2 3">CCMP1545</strain>
    </source>
</reference>
<dbReference type="RefSeq" id="XP_003064542.1">
    <property type="nucleotide sequence ID" value="XM_003064496.1"/>
</dbReference>
<evidence type="ECO:0000313" key="3">
    <source>
        <dbReference type="Proteomes" id="UP000001876"/>
    </source>
</evidence>
<feature type="compositionally biased region" description="Low complexity" evidence="1">
    <location>
        <begin position="271"/>
        <end position="294"/>
    </location>
</feature>
<dbReference type="EMBL" id="GG663751">
    <property type="protein sequence ID" value="EEH51447.1"/>
    <property type="molecule type" value="Genomic_DNA"/>
</dbReference>
<feature type="compositionally biased region" description="Basic and acidic residues" evidence="1">
    <location>
        <begin position="168"/>
        <end position="179"/>
    </location>
</feature>
<proteinExistence type="predicted"/>
<feature type="compositionally biased region" description="Low complexity" evidence="1">
    <location>
        <begin position="137"/>
        <end position="146"/>
    </location>
</feature>
<sequence>MNSTPDAYELHPAQVPGGVMLTKRTEGEKNEHGGGEDDDDDEFVGSRDGPSRSSVDFDDLVSGLDFGDGDGEGDGAVGGDFQVTTRRLGEPDMPRAGGGASSRASTYRETADEIQRTREARIARDSMPGTWRPGRGAAAAANADVAPYGMNMEARGSGSGSGRGDASAWRREPVRERAPRPRLSRNSGAANNDKPASLAATRRSNARAAPRGIVQPLPPRPARRRLAPPLPPQNNNKGTSATVTRVDVDASTSPVRRRRVRVSAPGSANDAALASRPSASLRAASEGGRAAAARQPRRDPGDALPGGLRGVGAASVAALASLGVTTVGELAGMSDADVETAKTRAPKLKLGHLRNVARVAVGAGEE</sequence>
<name>C1N926_MICPC</name>
<feature type="compositionally biased region" description="Basic and acidic residues" evidence="1">
    <location>
        <begin position="23"/>
        <end position="35"/>
    </location>
</feature>
<dbReference type="OrthoDB" id="10671551at2759"/>
<dbReference type="GeneID" id="9689824"/>
<keyword evidence="3" id="KW-1185">Reference proteome</keyword>
<accession>C1N926</accession>
<protein>
    <submittedName>
        <fullName evidence="2">Predicted protein</fullName>
    </submittedName>
</protein>
<dbReference type="KEGG" id="mpp:MICPUCDRAFT_54336"/>
<organism evidence="3">
    <name type="scientific">Micromonas pusilla (strain CCMP1545)</name>
    <name type="common">Picoplanktonic green alga</name>
    <dbReference type="NCBI Taxonomy" id="564608"/>
    <lineage>
        <taxon>Eukaryota</taxon>
        <taxon>Viridiplantae</taxon>
        <taxon>Chlorophyta</taxon>
        <taxon>Mamiellophyceae</taxon>
        <taxon>Mamiellales</taxon>
        <taxon>Mamiellaceae</taxon>
        <taxon>Micromonas</taxon>
    </lineage>
</organism>
<gene>
    <name evidence="2" type="ORF">MICPUCDRAFT_54336</name>
</gene>